<organism evidence="3">
    <name type="scientific">Absidia glauca</name>
    <name type="common">Pin mould</name>
    <dbReference type="NCBI Taxonomy" id="4829"/>
    <lineage>
        <taxon>Eukaryota</taxon>
        <taxon>Fungi</taxon>
        <taxon>Fungi incertae sedis</taxon>
        <taxon>Mucoromycota</taxon>
        <taxon>Mucoromycotina</taxon>
        <taxon>Mucoromycetes</taxon>
        <taxon>Mucorales</taxon>
        <taxon>Cunninghamellaceae</taxon>
        <taxon>Absidia</taxon>
    </lineage>
</organism>
<evidence type="ECO:0000256" key="1">
    <source>
        <dbReference type="SAM" id="MobiDB-lite"/>
    </source>
</evidence>
<dbReference type="OrthoDB" id="2278325at2759"/>
<keyword evidence="2" id="KW-1133">Transmembrane helix</keyword>
<feature type="compositionally biased region" description="Acidic residues" evidence="1">
    <location>
        <begin position="242"/>
        <end position="255"/>
    </location>
</feature>
<keyword evidence="4" id="KW-1185">Reference proteome</keyword>
<evidence type="ECO:0000313" key="3">
    <source>
        <dbReference type="EMBL" id="SAL95408.1"/>
    </source>
</evidence>
<dbReference type="Proteomes" id="UP000078561">
    <property type="component" value="Unassembled WGS sequence"/>
</dbReference>
<reference evidence="3" key="1">
    <citation type="submission" date="2016-04" db="EMBL/GenBank/DDBJ databases">
        <authorList>
            <person name="Evans L.H."/>
            <person name="Alamgir A."/>
            <person name="Owens N."/>
            <person name="Weber N.D."/>
            <person name="Virtaneva K."/>
            <person name="Barbian K."/>
            <person name="Babar A."/>
            <person name="Rosenke K."/>
        </authorList>
    </citation>
    <scope>NUCLEOTIDE SEQUENCE [LARGE SCALE GENOMIC DNA]</scope>
    <source>
        <strain evidence="3">CBS 101.48</strain>
    </source>
</reference>
<feature type="transmembrane region" description="Helical" evidence="2">
    <location>
        <begin position="110"/>
        <end position="136"/>
    </location>
</feature>
<protein>
    <submittedName>
        <fullName evidence="3">Uncharacterized protein</fullName>
    </submittedName>
</protein>
<evidence type="ECO:0000313" key="4">
    <source>
        <dbReference type="Proteomes" id="UP000078561"/>
    </source>
</evidence>
<keyword evidence="2" id="KW-0812">Transmembrane</keyword>
<evidence type="ECO:0000256" key="2">
    <source>
        <dbReference type="SAM" id="Phobius"/>
    </source>
</evidence>
<proteinExistence type="predicted"/>
<accession>A0A163LQ61</accession>
<gene>
    <name evidence="3" type="primary">ABSGL_00733.1 scaffold 921</name>
</gene>
<dbReference type="EMBL" id="LT550314">
    <property type="protein sequence ID" value="SAL95408.1"/>
    <property type="molecule type" value="Genomic_DNA"/>
</dbReference>
<name>A0A163LQ61_ABSGL</name>
<sequence>MNFSPVITPSSSLSSSSSSAFSSFLPGSIHATNSTPEPPLTITRTFFKTSTLPPVFATHPFSSFSTPSFLTIPYTDTTITTQITLTTTTVPTSTSIDLFPHDDDGAWHRLFPALIFFALIGMLATLTFLVLFVFCLHRRRTRRREPQDEGGEKQPPAVRHTPDRLAISDNNSRPWKETGSPTFVPIETSPLTLVSRSAIWQDPARRRGVNELDLWERKQLHQQPPYEEETPTTLSFTPSAPQEDEEDEEDEEEGGSFDADDRPWQKYMHQRSPPPLSDLAQAITLAALDEDDQQSIRSLNTTRETLRPLSYIHQDVHADEQ</sequence>
<feature type="compositionally biased region" description="Polar residues" evidence="1">
    <location>
        <begin position="231"/>
        <end position="240"/>
    </location>
</feature>
<feature type="region of interest" description="Disordered" evidence="1">
    <location>
        <begin position="221"/>
        <end position="276"/>
    </location>
</feature>
<keyword evidence="2" id="KW-0472">Membrane</keyword>
<dbReference type="InParanoid" id="A0A163LQ61"/>
<dbReference type="AlphaFoldDB" id="A0A163LQ61"/>
<feature type="region of interest" description="Disordered" evidence="1">
    <location>
        <begin position="142"/>
        <end position="183"/>
    </location>
</feature>